<proteinExistence type="predicted"/>
<feature type="region of interest" description="Disordered" evidence="1">
    <location>
        <begin position="78"/>
        <end position="98"/>
    </location>
</feature>
<dbReference type="RefSeq" id="WP_085211770.1">
    <property type="nucleotide sequence ID" value="NZ_FXAM01000001.1"/>
</dbReference>
<keyword evidence="3" id="KW-1185">Reference proteome</keyword>
<evidence type="ECO:0000313" key="2">
    <source>
        <dbReference type="EMBL" id="SMF94411.1"/>
    </source>
</evidence>
<sequence>MSTIPNVTQGQNPPAIPPQLPFSALVADLIAADRNEDAYQLVISYGIWLENHGAFARYAIGNEESVWVNHDLEIIQDPDEAERETEEAACWDNEAGEF</sequence>
<gene>
    <name evidence="2" type="ORF">SAMN02949497_1726</name>
</gene>
<dbReference type="EMBL" id="FXAM01000001">
    <property type="protein sequence ID" value="SMF94411.1"/>
    <property type="molecule type" value="Genomic_DNA"/>
</dbReference>
<reference evidence="2 3" key="1">
    <citation type="submission" date="2016-12" db="EMBL/GenBank/DDBJ databases">
        <authorList>
            <person name="Song W.-J."/>
            <person name="Kurnit D.M."/>
        </authorList>
    </citation>
    <scope>NUCLEOTIDE SEQUENCE [LARGE SCALE GENOMIC DNA]</scope>
    <source>
        <strain evidence="2 3">175</strain>
    </source>
</reference>
<protein>
    <submittedName>
        <fullName evidence="2">Uncharacterized protein</fullName>
    </submittedName>
</protein>
<accession>A0A1Y6CVI3</accession>
<dbReference type="Proteomes" id="UP000192923">
    <property type="component" value="Unassembled WGS sequence"/>
</dbReference>
<name>A0A1Y6CVI3_9GAMM</name>
<dbReference type="AlphaFoldDB" id="A0A1Y6CVI3"/>
<organism evidence="2 3">
    <name type="scientific">Methylomagnum ishizawai</name>
    <dbReference type="NCBI Taxonomy" id="1760988"/>
    <lineage>
        <taxon>Bacteria</taxon>
        <taxon>Pseudomonadati</taxon>
        <taxon>Pseudomonadota</taxon>
        <taxon>Gammaproteobacteria</taxon>
        <taxon>Methylococcales</taxon>
        <taxon>Methylococcaceae</taxon>
        <taxon>Methylomagnum</taxon>
    </lineage>
</organism>
<evidence type="ECO:0000313" key="3">
    <source>
        <dbReference type="Proteomes" id="UP000192923"/>
    </source>
</evidence>
<evidence type="ECO:0000256" key="1">
    <source>
        <dbReference type="SAM" id="MobiDB-lite"/>
    </source>
</evidence>
<dbReference type="STRING" id="1760988.SAMN02949497_1726"/>